<accession>A0AAE1GYZ9</accession>
<comment type="caution">
    <text evidence="1">The sequence shown here is derived from an EMBL/GenBank/DDBJ whole genome shotgun (WGS) entry which is preliminary data.</text>
</comment>
<name>A0AAE1GYZ9_9NEOP</name>
<organism evidence="1 2">
    <name type="scientific">Frankliniella fusca</name>
    <dbReference type="NCBI Taxonomy" id="407009"/>
    <lineage>
        <taxon>Eukaryota</taxon>
        <taxon>Metazoa</taxon>
        <taxon>Ecdysozoa</taxon>
        <taxon>Arthropoda</taxon>
        <taxon>Hexapoda</taxon>
        <taxon>Insecta</taxon>
        <taxon>Pterygota</taxon>
        <taxon>Neoptera</taxon>
        <taxon>Paraneoptera</taxon>
        <taxon>Thysanoptera</taxon>
        <taxon>Terebrantia</taxon>
        <taxon>Thripoidea</taxon>
        <taxon>Thripidae</taxon>
        <taxon>Frankliniella</taxon>
    </lineage>
</organism>
<evidence type="ECO:0000313" key="1">
    <source>
        <dbReference type="EMBL" id="KAK3911787.1"/>
    </source>
</evidence>
<protein>
    <submittedName>
        <fullName evidence="1">DEP domain-containing protein 7</fullName>
    </submittedName>
</protein>
<evidence type="ECO:0000313" key="2">
    <source>
        <dbReference type="Proteomes" id="UP001219518"/>
    </source>
</evidence>
<feature type="non-terminal residue" evidence="1">
    <location>
        <position position="214"/>
    </location>
</feature>
<proteinExistence type="predicted"/>
<feature type="non-terminal residue" evidence="1">
    <location>
        <position position="1"/>
    </location>
</feature>
<reference evidence="1" key="1">
    <citation type="submission" date="2021-07" db="EMBL/GenBank/DDBJ databases">
        <authorList>
            <person name="Catto M.A."/>
            <person name="Jacobson A."/>
            <person name="Kennedy G."/>
            <person name="Labadie P."/>
            <person name="Hunt B.G."/>
            <person name="Srinivasan R."/>
        </authorList>
    </citation>
    <scope>NUCLEOTIDE SEQUENCE</scope>
    <source>
        <strain evidence="1">PL_HMW_Pooled</strain>
        <tissue evidence="1">Head</tissue>
    </source>
</reference>
<dbReference type="AlphaFoldDB" id="A0AAE1GYZ9"/>
<gene>
    <name evidence="1" type="ORF">KUF71_021448</name>
</gene>
<dbReference type="Proteomes" id="UP001219518">
    <property type="component" value="Unassembled WGS sequence"/>
</dbReference>
<dbReference type="EMBL" id="JAHWGI010000286">
    <property type="protein sequence ID" value="KAK3911787.1"/>
    <property type="molecule type" value="Genomic_DNA"/>
</dbReference>
<keyword evidence="2" id="KW-1185">Reference proteome</keyword>
<sequence length="214" mass="23207">HSEITLEMKLNRHKALEGVLFYCVGDERTAASDKVPPGRSSLRLPRCRVACQARGRVGRFSVLDDTVLLAAGELHQRRTGVVGGAVLSLVTSVPEGPCVAEPWRVRMECRRTCGALKAPPVMLGIKRARQGACLRCLLAHGLSSPLLSSEIASKLIGKDSRQGTFPDSTCNLSMYLSPVTENDIILALSKLKSKKCCGHDDITDIIVKKSYVPL</sequence>
<reference evidence="1" key="2">
    <citation type="journal article" date="2023" name="BMC Genomics">
        <title>Pest status, molecular evolution, and epigenetic factors derived from the genome assembly of Frankliniella fusca, a thysanopteran phytovirus vector.</title>
        <authorList>
            <person name="Catto M.A."/>
            <person name="Labadie P.E."/>
            <person name="Jacobson A.L."/>
            <person name="Kennedy G.G."/>
            <person name="Srinivasan R."/>
            <person name="Hunt B.G."/>
        </authorList>
    </citation>
    <scope>NUCLEOTIDE SEQUENCE</scope>
    <source>
        <strain evidence="1">PL_HMW_Pooled</strain>
    </source>
</reference>